<protein>
    <recommendedName>
        <fullName evidence="4">NAD(P)-binding protein</fullName>
    </recommendedName>
</protein>
<comment type="caution">
    <text evidence="2">The sequence shown here is derived from an EMBL/GenBank/DDBJ whole genome shotgun (WGS) entry which is preliminary data.</text>
</comment>
<dbReference type="Proteomes" id="UP000623687">
    <property type="component" value="Unassembled WGS sequence"/>
</dbReference>
<evidence type="ECO:0000313" key="2">
    <source>
        <dbReference type="EMBL" id="KAF7437487.1"/>
    </source>
</evidence>
<dbReference type="VEuPathDB" id="FungiDB:PC9H_004328"/>
<dbReference type="InterPro" id="IPR002347">
    <property type="entry name" value="SDR_fam"/>
</dbReference>
<dbReference type="Gene3D" id="3.40.50.720">
    <property type="entry name" value="NAD(P)-binding Rossmann-like Domain"/>
    <property type="match status" value="1"/>
</dbReference>
<dbReference type="InterPro" id="IPR036291">
    <property type="entry name" value="NAD(P)-bd_dom_sf"/>
</dbReference>
<keyword evidence="3" id="KW-1185">Reference proteome</keyword>
<dbReference type="Pfam" id="PF00106">
    <property type="entry name" value="adh_short"/>
    <property type="match status" value="1"/>
</dbReference>
<dbReference type="PANTHER" id="PTHR43157">
    <property type="entry name" value="PHOSPHATIDYLINOSITOL-GLYCAN BIOSYNTHESIS CLASS F PROTEIN-RELATED"/>
    <property type="match status" value="1"/>
</dbReference>
<name>A0A8H7A2M6_PLEOS</name>
<keyword evidence="1" id="KW-0560">Oxidoreductase</keyword>
<organism evidence="2 3">
    <name type="scientific">Pleurotus ostreatus</name>
    <name type="common">Oyster mushroom</name>
    <name type="synonym">White-rot fungus</name>
    <dbReference type="NCBI Taxonomy" id="5322"/>
    <lineage>
        <taxon>Eukaryota</taxon>
        <taxon>Fungi</taxon>
        <taxon>Dikarya</taxon>
        <taxon>Basidiomycota</taxon>
        <taxon>Agaricomycotina</taxon>
        <taxon>Agaricomycetes</taxon>
        <taxon>Agaricomycetidae</taxon>
        <taxon>Agaricales</taxon>
        <taxon>Pleurotineae</taxon>
        <taxon>Pleurotaceae</taxon>
        <taxon>Pleurotus</taxon>
    </lineage>
</organism>
<dbReference type="OrthoDB" id="542013at2759"/>
<dbReference type="PRINTS" id="PR00081">
    <property type="entry name" value="GDHRDH"/>
</dbReference>
<dbReference type="PANTHER" id="PTHR43157:SF31">
    <property type="entry name" value="PHOSPHATIDYLINOSITOL-GLYCAN BIOSYNTHESIS CLASS F PROTEIN"/>
    <property type="match status" value="1"/>
</dbReference>
<dbReference type="RefSeq" id="XP_036635386.1">
    <property type="nucleotide sequence ID" value="XM_036773913.1"/>
</dbReference>
<evidence type="ECO:0008006" key="4">
    <source>
        <dbReference type="Google" id="ProtNLM"/>
    </source>
</evidence>
<accession>A0A8H7A2M6</accession>
<sequence>MVHVSEWQFLKDQWTPAAPVEKADLTGKTVLVLGANTGIGYEAAKHFATMKPARLVMACRSQERGAAAVASIKQSTGFDAELWLIDLCSFASVKAFVDKFEKEVERLDILVANAAIISTKYEKTEDDWETSIQVNHLAPALLIFLLLPQMFKAAELSSSEPRIVIVGSMVHQTARVPEKAFLAQSALEELGSRQCCEPYVARPKYNLAKLLNLLFTRALSDHLPPSRPTIIANCIHPGFCHSDLLRGILDVILWVFRALVARPAEEGARQIIWGAIATPDESQGGVNSLRGAYVSSSHVMEPSDFVVSAKGKEFQGILWSDTVRILSKVDPRVQPIVERYLHHQEIVCVDAYNRRL</sequence>
<dbReference type="AlphaFoldDB" id="A0A8H7A2M6"/>
<dbReference type="EMBL" id="JACETU010000002">
    <property type="protein sequence ID" value="KAF7437487.1"/>
    <property type="molecule type" value="Genomic_DNA"/>
</dbReference>
<dbReference type="SUPFAM" id="SSF51735">
    <property type="entry name" value="NAD(P)-binding Rossmann-fold domains"/>
    <property type="match status" value="1"/>
</dbReference>
<gene>
    <name evidence="2" type="ORF">PC9H_004328</name>
</gene>
<dbReference type="GeneID" id="59374146"/>
<evidence type="ECO:0000313" key="3">
    <source>
        <dbReference type="Proteomes" id="UP000623687"/>
    </source>
</evidence>
<reference evidence="2" key="1">
    <citation type="submission" date="2019-07" db="EMBL/GenBank/DDBJ databases">
        <authorList>
            <person name="Palmer J.M."/>
        </authorList>
    </citation>
    <scope>NUCLEOTIDE SEQUENCE</scope>
    <source>
        <strain evidence="2">PC9</strain>
    </source>
</reference>
<proteinExistence type="predicted"/>
<dbReference type="GO" id="GO:0016491">
    <property type="term" value="F:oxidoreductase activity"/>
    <property type="evidence" value="ECO:0007669"/>
    <property type="project" value="UniProtKB-KW"/>
</dbReference>
<evidence type="ECO:0000256" key="1">
    <source>
        <dbReference type="ARBA" id="ARBA00023002"/>
    </source>
</evidence>